<accession>A0A9P5ZQ30</accession>
<feature type="compositionally biased region" description="Basic and acidic residues" evidence="1">
    <location>
        <begin position="8"/>
        <end position="28"/>
    </location>
</feature>
<proteinExistence type="predicted"/>
<feature type="compositionally biased region" description="Polar residues" evidence="1">
    <location>
        <begin position="30"/>
        <end position="48"/>
    </location>
</feature>
<comment type="caution">
    <text evidence="2">The sequence shown here is derived from an EMBL/GenBank/DDBJ whole genome shotgun (WGS) entry which is preliminary data.</text>
</comment>
<evidence type="ECO:0000313" key="2">
    <source>
        <dbReference type="EMBL" id="KAF9489811.1"/>
    </source>
</evidence>
<dbReference type="AlphaFoldDB" id="A0A9P5ZQ30"/>
<sequence length="67" mass="7253">MPASSTGRLDREVESTRDVAAKPRDKSKVAKTNSPTKVDSLRLSSSPTPDHRHEVLGLYDFVSALGS</sequence>
<reference evidence="2" key="1">
    <citation type="submission" date="2020-11" db="EMBL/GenBank/DDBJ databases">
        <authorList>
            <consortium name="DOE Joint Genome Institute"/>
            <person name="Ahrendt S."/>
            <person name="Riley R."/>
            <person name="Andreopoulos W."/>
            <person name="Labutti K."/>
            <person name="Pangilinan J."/>
            <person name="Ruiz-Duenas F.J."/>
            <person name="Barrasa J.M."/>
            <person name="Sanchez-Garcia M."/>
            <person name="Camarero S."/>
            <person name="Miyauchi S."/>
            <person name="Serrano A."/>
            <person name="Linde D."/>
            <person name="Babiker R."/>
            <person name="Drula E."/>
            <person name="Ayuso-Fernandez I."/>
            <person name="Pacheco R."/>
            <person name="Padilla G."/>
            <person name="Ferreira P."/>
            <person name="Barriuso J."/>
            <person name="Kellner H."/>
            <person name="Castanera R."/>
            <person name="Alfaro M."/>
            <person name="Ramirez L."/>
            <person name="Pisabarro A.G."/>
            <person name="Kuo A."/>
            <person name="Tritt A."/>
            <person name="Lipzen A."/>
            <person name="He G."/>
            <person name="Yan M."/>
            <person name="Ng V."/>
            <person name="Cullen D."/>
            <person name="Martin F."/>
            <person name="Rosso M.-N."/>
            <person name="Henrissat B."/>
            <person name="Hibbett D."/>
            <person name="Martinez A.T."/>
            <person name="Grigoriev I.V."/>
        </authorList>
    </citation>
    <scope>NUCLEOTIDE SEQUENCE</scope>
    <source>
        <strain evidence="2">ATCC 90797</strain>
    </source>
</reference>
<feature type="region of interest" description="Disordered" evidence="1">
    <location>
        <begin position="1"/>
        <end position="52"/>
    </location>
</feature>
<organism evidence="2 3">
    <name type="scientific">Pleurotus eryngii</name>
    <name type="common">Boletus of the steppes</name>
    <dbReference type="NCBI Taxonomy" id="5323"/>
    <lineage>
        <taxon>Eukaryota</taxon>
        <taxon>Fungi</taxon>
        <taxon>Dikarya</taxon>
        <taxon>Basidiomycota</taxon>
        <taxon>Agaricomycotina</taxon>
        <taxon>Agaricomycetes</taxon>
        <taxon>Agaricomycetidae</taxon>
        <taxon>Agaricales</taxon>
        <taxon>Pleurotineae</taxon>
        <taxon>Pleurotaceae</taxon>
        <taxon>Pleurotus</taxon>
    </lineage>
</organism>
<gene>
    <name evidence="2" type="ORF">BDN71DRAFT_1455533</name>
</gene>
<keyword evidence="3" id="KW-1185">Reference proteome</keyword>
<protein>
    <submittedName>
        <fullName evidence="2">Uncharacterized protein</fullName>
    </submittedName>
</protein>
<name>A0A9P5ZQ30_PLEER</name>
<dbReference type="Proteomes" id="UP000807025">
    <property type="component" value="Unassembled WGS sequence"/>
</dbReference>
<evidence type="ECO:0000256" key="1">
    <source>
        <dbReference type="SAM" id="MobiDB-lite"/>
    </source>
</evidence>
<evidence type="ECO:0000313" key="3">
    <source>
        <dbReference type="Proteomes" id="UP000807025"/>
    </source>
</evidence>
<dbReference type="EMBL" id="MU154659">
    <property type="protein sequence ID" value="KAF9489811.1"/>
    <property type="molecule type" value="Genomic_DNA"/>
</dbReference>